<protein>
    <submittedName>
        <fullName evidence="1">Uncharacterized protein</fullName>
    </submittedName>
</protein>
<organism evidence="1">
    <name type="scientific">Arundo donax</name>
    <name type="common">Giant reed</name>
    <name type="synonym">Donax arundinaceus</name>
    <dbReference type="NCBI Taxonomy" id="35708"/>
    <lineage>
        <taxon>Eukaryota</taxon>
        <taxon>Viridiplantae</taxon>
        <taxon>Streptophyta</taxon>
        <taxon>Embryophyta</taxon>
        <taxon>Tracheophyta</taxon>
        <taxon>Spermatophyta</taxon>
        <taxon>Magnoliopsida</taxon>
        <taxon>Liliopsida</taxon>
        <taxon>Poales</taxon>
        <taxon>Poaceae</taxon>
        <taxon>PACMAD clade</taxon>
        <taxon>Arundinoideae</taxon>
        <taxon>Arundineae</taxon>
        <taxon>Arundo</taxon>
    </lineage>
</organism>
<reference evidence="1" key="1">
    <citation type="submission" date="2014-09" db="EMBL/GenBank/DDBJ databases">
        <authorList>
            <person name="Magalhaes I.L.F."/>
            <person name="Oliveira U."/>
            <person name="Santos F.R."/>
            <person name="Vidigal T.H.D.A."/>
            <person name="Brescovit A.D."/>
            <person name="Santos A.J."/>
        </authorList>
    </citation>
    <scope>NUCLEOTIDE SEQUENCE</scope>
    <source>
        <tissue evidence="1">Shoot tissue taken approximately 20 cm above the soil surface</tissue>
    </source>
</reference>
<accession>A0A0A8ZHZ2</accession>
<dbReference type="AlphaFoldDB" id="A0A0A8ZHZ2"/>
<name>A0A0A8ZHZ2_ARUDO</name>
<proteinExistence type="predicted"/>
<reference evidence="1" key="2">
    <citation type="journal article" date="2015" name="Data Brief">
        <title>Shoot transcriptome of the giant reed, Arundo donax.</title>
        <authorList>
            <person name="Barrero R.A."/>
            <person name="Guerrero F.D."/>
            <person name="Moolhuijzen P."/>
            <person name="Goolsby J.A."/>
            <person name="Tidwell J."/>
            <person name="Bellgard S.E."/>
            <person name="Bellgard M.I."/>
        </authorList>
    </citation>
    <scope>NUCLEOTIDE SEQUENCE</scope>
    <source>
        <tissue evidence="1">Shoot tissue taken approximately 20 cm above the soil surface</tissue>
    </source>
</reference>
<dbReference type="EMBL" id="GBRH01263418">
    <property type="protein sequence ID" value="JAD34477.1"/>
    <property type="molecule type" value="Transcribed_RNA"/>
</dbReference>
<evidence type="ECO:0000313" key="1">
    <source>
        <dbReference type="EMBL" id="JAD34477.1"/>
    </source>
</evidence>
<sequence length="50" mass="5966">MLINSRWWEWQEKHVHGSQLSHAIQGGQFVFWCPTKLLSQIKKNLRMTVS</sequence>